<dbReference type="PROSITE" id="PS50280">
    <property type="entry name" value="SET"/>
    <property type="match status" value="1"/>
</dbReference>
<keyword evidence="2 4" id="KW-0863">Zinc-finger</keyword>
<dbReference type="SUPFAM" id="SSF82199">
    <property type="entry name" value="SET domain"/>
    <property type="match status" value="1"/>
</dbReference>
<proteinExistence type="predicted"/>
<evidence type="ECO:0000256" key="1">
    <source>
        <dbReference type="ARBA" id="ARBA00022723"/>
    </source>
</evidence>
<dbReference type="CDD" id="cd20071">
    <property type="entry name" value="SET_SMYD"/>
    <property type="match status" value="1"/>
</dbReference>
<dbReference type="GO" id="GO:0005634">
    <property type="term" value="C:nucleus"/>
    <property type="evidence" value="ECO:0007669"/>
    <property type="project" value="TreeGrafter"/>
</dbReference>
<feature type="domain" description="MYND-type" evidence="6">
    <location>
        <begin position="67"/>
        <end position="120"/>
    </location>
</feature>
<dbReference type="PROSITE" id="PS50865">
    <property type="entry name" value="ZF_MYND_2"/>
    <property type="match status" value="1"/>
</dbReference>
<dbReference type="Gene3D" id="1.10.220.160">
    <property type="match status" value="1"/>
</dbReference>
<accession>A0A6A6X411</accession>
<evidence type="ECO:0000259" key="5">
    <source>
        <dbReference type="PROSITE" id="PS50280"/>
    </source>
</evidence>
<dbReference type="OrthoDB" id="5945798at2759"/>
<gene>
    <name evidence="7" type="ORF">K505DRAFT_409556</name>
</gene>
<evidence type="ECO:0000256" key="4">
    <source>
        <dbReference type="PROSITE-ProRule" id="PRU00134"/>
    </source>
</evidence>
<dbReference type="InterPro" id="IPR001214">
    <property type="entry name" value="SET_dom"/>
</dbReference>
<dbReference type="Gene3D" id="6.10.140.2220">
    <property type="match status" value="1"/>
</dbReference>
<dbReference type="EMBL" id="MU002049">
    <property type="protein sequence ID" value="KAF2790884.1"/>
    <property type="molecule type" value="Genomic_DNA"/>
</dbReference>
<dbReference type="InterPro" id="IPR046341">
    <property type="entry name" value="SET_dom_sf"/>
</dbReference>
<dbReference type="InterPro" id="IPR050869">
    <property type="entry name" value="H3K4_H4K5_MeTrfase"/>
</dbReference>
<keyword evidence="8" id="KW-1185">Reference proteome</keyword>
<protein>
    <submittedName>
        <fullName evidence="7">SET domain-containing protein</fullName>
    </submittedName>
</protein>
<reference evidence="7" key="1">
    <citation type="journal article" date="2020" name="Stud. Mycol.">
        <title>101 Dothideomycetes genomes: a test case for predicting lifestyles and emergence of pathogens.</title>
        <authorList>
            <person name="Haridas S."/>
            <person name="Albert R."/>
            <person name="Binder M."/>
            <person name="Bloem J."/>
            <person name="Labutti K."/>
            <person name="Salamov A."/>
            <person name="Andreopoulos B."/>
            <person name="Baker S."/>
            <person name="Barry K."/>
            <person name="Bills G."/>
            <person name="Bluhm B."/>
            <person name="Cannon C."/>
            <person name="Castanera R."/>
            <person name="Culley D."/>
            <person name="Daum C."/>
            <person name="Ezra D."/>
            <person name="Gonzalez J."/>
            <person name="Henrissat B."/>
            <person name="Kuo A."/>
            <person name="Liang C."/>
            <person name="Lipzen A."/>
            <person name="Lutzoni F."/>
            <person name="Magnuson J."/>
            <person name="Mondo S."/>
            <person name="Nolan M."/>
            <person name="Ohm R."/>
            <person name="Pangilinan J."/>
            <person name="Park H.-J."/>
            <person name="Ramirez L."/>
            <person name="Alfaro M."/>
            <person name="Sun H."/>
            <person name="Tritt A."/>
            <person name="Yoshinaga Y."/>
            <person name="Zwiers L.-H."/>
            <person name="Turgeon B."/>
            <person name="Goodwin S."/>
            <person name="Spatafora J."/>
            <person name="Crous P."/>
            <person name="Grigoriev I."/>
        </authorList>
    </citation>
    <scope>NUCLEOTIDE SEQUENCE</scope>
    <source>
        <strain evidence="7">CBS 109.77</strain>
    </source>
</reference>
<evidence type="ECO:0000259" key="6">
    <source>
        <dbReference type="PROSITE" id="PS50865"/>
    </source>
</evidence>
<dbReference type="PANTHER" id="PTHR12197:SF251">
    <property type="entry name" value="EG:BACR7C10.4 PROTEIN"/>
    <property type="match status" value="1"/>
</dbReference>
<dbReference type="Proteomes" id="UP000799757">
    <property type="component" value="Unassembled WGS sequence"/>
</dbReference>
<evidence type="ECO:0000313" key="7">
    <source>
        <dbReference type="EMBL" id="KAF2790884.1"/>
    </source>
</evidence>
<keyword evidence="3" id="KW-0862">Zinc</keyword>
<dbReference type="InterPro" id="IPR002893">
    <property type="entry name" value="Znf_MYND"/>
</dbReference>
<evidence type="ECO:0000256" key="2">
    <source>
        <dbReference type="ARBA" id="ARBA00022771"/>
    </source>
</evidence>
<sequence>MTESSKYPGTNSSPFYLAKSEICVNDAGECIGDGVFAGTKYGAGEHVVAVRRPLVGSLDTERLLDTCANCYTWTEGSSIGSRLYVKEGTKVQACAGCKRFRYCSKACQKEAWTRGHKHECKNLRPISDKEIPKAVLATMEILIRRKHGLITDQFWEMLLRLDAHIDDFRKNGKYGGIELMALGTSQFSWTQDTFDKDFVAAMYARVLTNSMTLITPTFDPLGIIIDPMLGHINHSCDPNAYIVMEGAEISIRTVRPIKKDEEIYISYIETTNPYARRQSELKSRWFFTCKCSKCQKGPTLLEDKWAIKPKDLANKWKGVADDMIATADFPHDPANFVGDSEDEKRVAAIQGRAFLDYEDEQRIADPTQAIKKSEDGMRLCHQSELWPVYRQPYAAFRDDLIVNMLTVGNYQIALAQCAKRYRYILPKNYPQAGHPIRVVQTWQTAMLALYLADQERPVAPGVDMPVIAYMLVMEVNNAAKASHGEDSAFAKSVKTKFEEMRAQFHSLLGTNADELLVNGIPPQRKLFLEMATWMQY</sequence>
<organism evidence="7 8">
    <name type="scientific">Melanomma pulvis-pyrius CBS 109.77</name>
    <dbReference type="NCBI Taxonomy" id="1314802"/>
    <lineage>
        <taxon>Eukaryota</taxon>
        <taxon>Fungi</taxon>
        <taxon>Dikarya</taxon>
        <taxon>Ascomycota</taxon>
        <taxon>Pezizomycotina</taxon>
        <taxon>Dothideomycetes</taxon>
        <taxon>Pleosporomycetidae</taxon>
        <taxon>Pleosporales</taxon>
        <taxon>Melanommataceae</taxon>
        <taxon>Melanomma</taxon>
    </lineage>
</organism>
<keyword evidence="1" id="KW-0479">Metal-binding</keyword>
<name>A0A6A6X411_9PLEO</name>
<evidence type="ECO:0000313" key="8">
    <source>
        <dbReference type="Proteomes" id="UP000799757"/>
    </source>
</evidence>
<dbReference type="GO" id="GO:0008270">
    <property type="term" value="F:zinc ion binding"/>
    <property type="evidence" value="ECO:0007669"/>
    <property type="project" value="UniProtKB-KW"/>
</dbReference>
<dbReference type="Pfam" id="PF00856">
    <property type="entry name" value="SET"/>
    <property type="match status" value="1"/>
</dbReference>
<dbReference type="SUPFAM" id="SSF144232">
    <property type="entry name" value="HIT/MYND zinc finger-like"/>
    <property type="match status" value="1"/>
</dbReference>
<dbReference type="AlphaFoldDB" id="A0A6A6X411"/>
<dbReference type="Gene3D" id="2.170.270.10">
    <property type="entry name" value="SET domain"/>
    <property type="match status" value="1"/>
</dbReference>
<dbReference type="PANTHER" id="PTHR12197">
    <property type="entry name" value="HISTONE-LYSINE N-METHYLTRANSFERASE SMYD"/>
    <property type="match status" value="1"/>
</dbReference>
<evidence type="ECO:0000256" key="3">
    <source>
        <dbReference type="ARBA" id="ARBA00022833"/>
    </source>
</evidence>
<feature type="domain" description="SET" evidence="5">
    <location>
        <begin position="13"/>
        <end position="268"/>
    </location>
</feature>